<feature type="region of interest" description="Disordered" evidence="1">
    <location>
        <begin position="1"/>
        <end position="144"/>
    </location>
</feature>
<keyword evidence="4" id="KW-1185">Reference proteome</keyword>
<gene>
    <name evidence="3" type="ORF">GCM10010439_35860</name>
</gene>
<feature type="compositionally biased region" description="Low complexity" evidence="1">
    <location>
        <begin position="89"/>
        <end position="111"/>
    </location>
</feature>
<comment type="caution">
    <text evidence="3">The sequence shown here is derived from an EMBL/GenBank/DDBJ whole genome shotgun (WGS) entry which is preliminary data.</text>
</comment>
<feature type="compositionally biased region" description="Low complexity" evidence="1">
    <location>
        <begin position="52"/>
        <end position="82"/>
    </location>
</feature>
<dbReference type="EMBL" id="BAAATZ010000012">
    <property type="protein sequence ID" value="GAA2728187.1"/>
    <property type="molecule type" value="Genomic_DNA"/>
</dbReference>
<sequence length="345" mass="35852">MPQSGNAAATPGQREDLLNEGTRIAAQLPAPPPPRTPTPAPFAPPSQPPQQPYTASAGSAGPQPFHQPGQPQPGQYGQHGQPGTPPPFQQSGFQPGLQHGQPGFQQAAPFQQTPPPFQPGAGQGFPPGPGTPGAFAPPPGPPARRSNGPAIAAIGCAVLLILVLLVAIVIIASDGDDDPIVAPTNAYSSEPSQQQPQQTQQPQSSGATCDPQPSDTTFCSDYAGTWTGVVTQVKPSSGRYSVKLVIQEGASTGQVTYSNAPGAETVWSCSGTLTFLHHTPGAVYKTVVRENITSKNNAKCDDVSYNELFPKSSNKNEMFFTNFFTQGAADAGGDEYSSIGTLTRQ</sequence>
<name>A0ABN3UB04_9ACTN</name>
<feature type="transmembrane region" description="Helical" evidence="2">
    <location>
        <begin position="150"/>
        <end position="172"/>
    </location>
</feature>
<protein>
    <submittedName>
        <fullName evidence="3">Uncharacterized protein</fullName>
    </submittedName>
</protein>
<feature type="compositionally biased region" description="Low complexity" evidence="1">
    <location>
        <begin position="188"/>
        <end position="205"/>
    </location>
</feature>
<accession>A0ABN3UB04</accession>
<evidence type="ECO:0000256" key="2">
    <source>
        <dbReference type="SAM" id="Phobius"/>
    </source>
</evidence>
<evidence type="ECO:0000313" key="3">
    <source>
        <dbReference type="EMBL" id="GAA2728187.1"/>
    </source>
</evidence>
<feature type="compositionally biased region" description="Pro residues" evidence="1">
    <location>
        <begin position="29"/>
        <end position="51"/>
    </location>
</feature>
<keyword evidence="2" id="KW-0812">Transmembrane</keyword>
<keyword evidence="2" id="KW-1133">Transmembrane helix</keyword>
<feature type="region of interest" description="Disordered" evidence="1">
    <location>
        <begin position="181"/>
        <end position="213"/>
    </location>
</feature>
<evidence type="ECO:0000313" key="4">
    <source>
        <dbReference type="Proteomes" id="UP001501842"/>
    </source>
</evidence>
<reference evidence="3 4" key="1">
    <citation type="journal article" date="2019" name="Int. J. Syst. Evol. Microbiol.">
        <title>The Global Catalogue of Microorganisms (GCM) 10K type strain sequencing project: providing services to taxonomists for standard genome sequencing and annotation.</title>
        <authorList>
            <consortium name="The Broad Institute Genomics Platform"/>
            <consortium name="The Broad Institute Genome Sequencing Center for Infectious Disease"/>
            <person name="Wu L."/>
            <person name="Ma J."/>
        </authorList>
    </citation>
    <scope>NUCLEOTIDE SEQUENCE [LARGE SCALE GENOMIC DNA]</scope>
    <source>
        <strain evidence="3 4">JCM 8201</strain>
    </source>
</reference>
<keyword evidence="2" id="KW-0472">Membrane</keyword>
<dbReference type="Proteomes" id="UP001501842">
    <property type="component" value="Unassembled WGS sequence"/>
</dbReference>
<organism evidence="3 4">
    <name type="scientific">Actinocorallia aurantiaca</name>
    <dbReference type="NCBI Taxonomy" id="46204"/>
    <lineage>
        <taxon>Bacteria</taxon>
        <taxon>Bacillati</taxon>
        <taxon>Actinomycetota</taxon>
        <taxon>Actinomycetes</taxon>
        <taxon>Streptosporangiales</taxon>
        <taxon>Thermomonosporaceae</taxon>
        <taxon>Actinocorallia</taxon>
    </lineage>
</organism>
<feature type="compositionally biased region" description="Pro residues" evidence="1">
    <location>
        <begin position="126"/>
        <end position="142"/>
    </location>
</feature>
<proteinExistence type="predicted"/>
<evidence type="ECO:0000256" key="1">
    <source>
        <dbReference type="SAM" id="MobiDB-lite"/>
    </source>
</evidence>